<accession>A0A2U1E658</accession>
<reference evidence="2 3" key="1">
    <citation type="submission" date="2018-04" db="EMBL/GenBank/DDBJ databases">
        <title>Genomic Encyclopedia of Type Strains, Phase IV (KMG-IV): sequencing the most valuable type-strain genomes for metagenomic binning, comparative biology and taxonomic classification.</title>
        <authorList>
            <person name="Goeker M."/>
        </authorList>
    </citation>
    <scope>NUCLEOTIDE SEQUENCE [LARGE SCALE GENOMIC DNA]</scope>
    <source>
        <strain evidence="2 3">DSM 20705</strain>
    </source>
</reference>
<dbReference type="Proteomes" id="UP000245793">
    <property type="component" value="Unassembled WGS sequence"/>
</dbReference>
<evidence type="ECO:0000256" key="1">
    <source>
        <dbReference type="SAM" id="Phobius"/>
    </source>
</evidence>
<dbReference type="RefSeq" id="WP_034544900.1">
    <property type="nucleotide sequence ID" value="NZ_CP096650.1"/>
</dbReference>
<dbReference type="EMBL" id="QEKV01000002">
    <property type="protein sequence ID" value="PVY95342.1"/>
    <property type="molecule type" value="Genomic_DNA"/>
</dbReference>
<feature type="transmembrane region" description="Helical" evidence="1">
    <location>
        <begin position="6"/>
        <end position="31"/>
    </location>
</feature>
<sequence length="173" mass="18695">MTTWEIIKYILLYIVMGAGVFALVGLGIFMVNLAKAVKSAKTILDDNKPAIDHSMSVLPEVMENVSDITFSVGEIAEKSKPEIAAILSNVTSVSNDVSHVTGTAKDATDNIAYGIRKVATGLEEVGNKTKETAESVSNLFQRGVNGVKYGFFETKKDVLSRIISTVDSIKNMF</sequence>
<proteinExistence type="predicted"/>
<dbReference type="Gene3D" id="1.20.120.20">
    <property type="entry name" value="Apolipoprotein"/>
    <property type="match status" value="1"/>
</dbReference>
<evidence type="ECO:0000313" key="2">
    <source>
        <dbReference type="EMBL" id="PVY95342.1"/>
    </source>
</evidence>
<organism evidence="2 3">
    <name type="scientific">Ezakiella coagulans</name>
    <dbReference type="NCBI Taxonomy" id="46507"/>
    <lineage>
        <taxon>Bacteria</taxon>
        <taxon>Bacillati</taxon>
        <taxon>Bacillota</taxon>
        <taxon>Tissierellia</taxon>
        <taxon>Ezakiella</taxon>
    </lineage>
</organism>
<keyword evidence="1" id="KW-0812">Transmembrane</keyword>
<protein>
    <recommendedName>
        <fullName evidence="4">DUF948 domain-containing protein</fullName>
    </recommendedName>
</protein>
<dbReference type="AlphaFoldDB" id="A0A2U1E658"/>
<evidence type="ECO:0008006" key="4">
    <source>
        <dbReference type="Google" id="ProtNLM"/>
    </source>
</evidence>
<keyword evidence="1" id="KW-0472">Membrane</keyword>
<keyword evidence="3" id="KW-1185">Reference proteome</keyword>
<evidence type="ECO:0000313" key="3">
    <source>
        <dbReference type="Proteomes" id="UP000245793"/>
    </source>
</evidence>
<dbReference type="SUPFAM" id="SSF58104">
    <property type="entry name" value="Methyl-accepting chemotaxis protein (MCP) signaling domain"/>
    <property type="match status" value="1"/>
</dbReference>
<comment type="caution">
    <text evidence="2">The sequence shown here is derived from an EMBL/GenBank/DDBJ whole genome shotgun (WGS) entry which is preliminary data.</text>
</comment>
<name>A0A2U1E658_9FIRM</name>
<gene>
    <name evidence="2" type="ORF">C7381_102232</name>
</gene>
<keyword evidence="1" id="KW-1133">Transmembrane helix</keyword>